<reference evidence="2" key="1">
    <citation type="submission" date="2016-10" db="EMBL/GenBank/DDBJ databases">
        <authorList>
            <person name="Varghese N."/>
            <person name="Submissions S."/>
        </authorList>
    </citation>
    <scope>NUCLEOTIDE SEQUENCE [LARGE SCALE GENOMIC DNA]</scope>
    <source>
        <strain evidence="2">DSM 25329</strain>
    </source>
</reference>
<evidence type="ECO:0000313" key="1">
    <source>
        <dbReference type="EMBL" id="SDE62362.1"/>
    </source>
</evidence>
<dbReference type="EMBL" id="FNAN01000006">
    <property type="protein sequence ID" value="SDE62362.1"/>
    <property type="molecule type" value="Genomic_DNA"/>
</dbReference>
<dbReference type="AlphaFoldDB" id="A0A1G7EFD9"/>
<dbReference type="InterPro" id="IPR014942">
    <property type="entry name" value="AbiEii"/>
</dbReference>
<gene>
    <name evidence="1" type="ORF">SAMN04487996_10649</name>
</gene>
<sequence length="204" mass="22985">MLHEETVEASTLALIRRLMADENLAEFYLVVGTALSLKLGHRISVDIDLFTGKDFDSAAVSEHLKVVYGLTDEKTVKNGVFGFIDDVKVDFISHQYPLIKPVELTSGIRMLSLEDIGAMKLSAIVQNGSRIKDFIYVYSLLEKLPLGLLVKAYTDKYLQASPQIAKTSLLYHQDIDFSVPIKLLDRKLDWQETSMRLSQAVHRP</sequence>
<evidence type="ECO:0000313" key="2">
    <source>
        <dbReference type="Proteomes" id="UP000198748"/>
    </source>
</evidence>
<protein>
    <submittedName>
        <fullName evidence="1">Nucleotidyl transferase AbiEii toxin, Type IV TA system</fullName>
    </submittedName>
</protein>
<keyword evidence="2" id="KW-1185">Reference proteome</keyword>
<dbReference type="Proteomes" id="UP000198748">
    <property type="component" value="Unassembled WGS sequence"/>
</dbReference>
<proteinExistence type="predicted"/>
<name>A0A1G7EFD9_9BACT</name>
<dbReference type="GO" id="GO:0016740">
    <property type="term" value="F:transferase activity"/>
    <property type="evidence" value="ECO:0007669"/>
    <property type="project" value="UniProtKB-KW"/>
</dbReference>
<keyword evidence="1" id="KW-0808">Transferase</keyword>
<dbReference type="RefSeq" id="WP_176884966.1">
    <property type="nucleotide sequence ID" value="NZ_FNAN01000006.1"/>
</dbReference>
<dbReference type="Pfam" id="PF08843">
    <property type="entry name" value="AbiEii"/>
    <property type="match status" value="1"/>
</dbReference>
<accession>A0A1G7EFD9</accession>
<dbReference type="STRING" id="659014.SAMN04487996_10649"/>
<organism evidence="1 2">
    <name type="scientific">Dyadobacter soli</name>
    <dbReference type="NCBI Taxonomy" id="659014"/>
    <lineage>
        <taxon>Bacteria</taxon>
        <taxon>Pseudomonadati</taxon>
        <taxon>Bacteroidota</taxon>
        <taxon>Cytophagia</taxon>
        <taxon>Cytophagales</taxon>
        <taxon>Spirosomataceae</taxon>
        <taxon>Dyadobacter</taxon>
    </lineage>
</organism>